<dbReference type="GO" id="GO:0005886">
    <property type="term" value="C:plasma membrane"/>
    <property type="evidence" value="ECO:0007669"/>
    <property type="project" value="InterPro"/>
</dbReference>
<accession>A0AAN6GFH5</accession>
<dbReference type="GO" id="GO:0035838">
    <property type="term" value="C:growing cell tip"/>
    <property type="evidence" value="ECO:0007669"/>
    <property type="project" value="TreeGrafter"/>
</dbReference>
<dbReference type="Proteomes" id="UP001176521">
    <property type="component" value="Unassembled WGS sequence"/>
</dbReference>
<feature type="compositionally biased region" description="Pro residues" evidence="1">
    <location>
        <begin position="556"/>
        <end position="569"/>
    </location>
</feature>
<protein>
    <recommendedName>
        <fullName evidence="5">Pali-domain-containing protein</fullName>
    </recommendedName>
</protein>
<comment type="caution">
    <text evidence="3">The sequence shown here is derived from an EMBL/GenBank/DDBJ whole genome shotgun (WGS) entry which is preliminary data.</text>
</comment>
<dbReference type="InterPro" id="IPR051380">
    <property type="entry name" value="pH-response_reg_palI/RIM9"/>
</dbReference>
<evidence type="ECO:0000313" key="3">
    <source>
        <dbReference type="EMBL" id="KAK0537733.1"/>
    </source>
</evidence>
<feature type="transmembrane region" description="Helical" evidence="2">
    <location>
        <begin position="101"/>
        <end position="122"/>
    </location>
</feature>
<feature type="compositionally biased region" description="Pro residues" evidence="1">
    <location>
        <begin position="477"/>
        <end position="494"/>
    </location>
</feature>
<feature type="compositionally biased region" description="Gly residues" evidence="1">
    <location>
        <begin position="218"/>
        <end position="233"/>
    </location>
</feature>
<feature type="compositionally biased region" description="Low complexity" evidence="1">
    <location>
        <begin position="453"/>
        <end position="466"/>
    </location>
</feature>
<reference evidence="3" key="1">
    <citation type="journal article" date="2023" name="PhytoFront">
        <title>Draft Genome Resources of Seven Strains of Tilletia horrida, Causal Agent of Kernel Smut of Rice.</title>
        <authorList>
            <person name="Khanal S."/>
            <person name="Antony Babu S."/>
            <person name="Zhou X.G."/>
        </authorList>
    </citation>
    <scope>NUCLEOTIDE SEQUENCE</scope>
    <source>
        <strain evidence="3">TX3</strain>
    </source>
</reference>
<evidence type="ECO:0000313" key="4">
    <source>
        <dbReference type="Proteomes" id="UP001176521"/>
    </source>
</evidence>
<feature type="compositionally biased region" description="Basic and acidic residues" evidence="1">
    <location>
        <begin position="517"/>
        <end position="530"/>
    </location>
</feature>
<keyword evidence="4" id="KW-1185">Reference proteome</keyword>
<sequence length="629" mass="64135">MPGCASVPGIVLLSAAAVLLLLVTFSTPSIKSIYYLEAIIGGDGSARGRRITFGTLGYCLGNRCSALKLGYQLTDANQLFGSDIIPEQYTTTLIKGLTYTLILQPIACVITLCALLFALLSACPGCGCGAFCGSFLTGLAASVTLVAFCLDLALFVIAQKRINSIDGASATLGNGLWIVAAAWGCLVVGAILVCCGACCGGGGGGGGSSGRKKDKWGSHGGGPSYNGGAGAPPGGDYNNHMRMDALAAERDRKQRQAAYDRGRRDGEQSLPQFAEYVTEHEVPLKDDYDDGYAGQHHHPAHPSHQQQQQQQQYGYYDAPHHRQQSSTAGYPASYVPGVGQGYGEGRGGYGGGAGADAGLAPVPSDAAQEYYTPGQGPQPFRDGSYSGYQDVGYDQHHGGGGTAAAALAGGAALGAGAAYAAGRGAHGQSTQPVEQNQNQMLDPFGGGPPSTYPPSSSHAQGSSSGSYYTDAQGPGPATSPAPPHIAAAPIPPAAGGPSRALPQLPGQGQEQGPGMSSEKDRLRAHYEAHDAGAAGAGGGPSTYPQQHEMGYALSTAPPPPHPSTSPSPNPHGAAVAHLENYVDRMGAGAADSSAASPGGYQQGQSQDGYYQQQQQHGHDAGPPGYTPGY</sequence>
<dbReference type="InterPro" id="IPR009571">
    <property type="entry name" value="SUR7/Rim9-like_fungi"/>
</dbReference>
<dbReference type="PANTHER" id="PTHR28013:SF4">
    <property type="entry name" value="MARVEL DOMAIN-CONTAINING PROTEIN"/>
    <property type="match status" value="1"/>
</dbReference>
<keyword evidence="2" id="KW-0812">Transmembrane</keyword>
<feature type="transmembrane region" description="Helical" evidence="2">
    <location>
        <begin position="170"/>
        <end position="193"/>
    </location>
</feature>
<dbReference type="GO" id="GO:0032153">
    <property type="term" value="C:cell division site"/>
    <property type="evidence" value="ECO:0007669"/>
    <property type="project" value="TreeGrafter"/>
</dbReference>
<evidence type="ECO:0000256" key="2">
    <source>
        <dbReference type="SAM" id="Phobius"/>
    </source>
</evidence>
<gene>
    <name evidence="3" type="ORF">OC842_001529</name>
</gene>
<feature type="compositionally biased region" description="Basic and acidic residues" evidence="1">
    <location>
        <begin position="239"/>
        <end position="267"/>
    </location>
</feature>
<evidence type="ECO:0000256" key="1">
    <source>
        <dbReference type="SAM" id="MobiDB-lite"/>
    </source>
</evidence>
<organism evidence="3 4">
    <name type="scientific">Tilletia horrida</name>
    <dbReference type="NCBI Taxonomy" id="155126"/>
    <lineage>
        <taxon>Eukaryota</taxon>
        <taxon>Fungi</taxon>
        <taxon>Dikarya</taxon>
        <taxon>Basidiomycota</taxon>
        <taxon>Ustilaginomycotina</taxon>
        <taxon>Exobasidiomycetes</taxon>
        <taxon>Tilletiales</taxon>
        <taxon>Tilletiaceae</taxon>
        <taxon>Tilletia</taxon>
    </lineage>
</organism>
<name>A0AAN6GFH5_9BASI</name>
<dbReference type="AlphaFoldDB" id="A0AAN6GFH5"/>
<feature type="compositionally biased region" description="Low complexity" evidence="1">
    <location>
        <begin position="586"/>
        <end position="623"/>
    </location>
</feature>
<proteinExistence type="predicted"/>
<feature type="region of interest" description="Disordered" evidence="1">
    <location>
        <begin position="437"/>
        <end position="629"/>
    </location>
</feature>
<feature type="region of interest" description="Disordered" evidence="1">
    <location>
        <begin position="366"/>
        <end position="392"/>
    </location>
</feature>
<keyword evidence="2" id="KW-1133">Transmembrane helix</keyword>
<feature type="compositionally biased region" description="Low complexity" evidence="1">
    <location>
        <begin position="495"/>
        <end position="514"/>
    </location>
</feature>
<dbReference type="EMBL" id="JAPDMQ010000055">
    <property type="protein sequence ID" value="KAK0537733.1"/>
    <property type="molecule type" value="Genomic_DNA"/>
</dbReference>
<keyword evidence="2" id="KW-0472">Membrane</keyword>
<feature type="transmembrane region" description="Helical" evidence="2">
    <location>
        <begin position="6"/>
        <end position="25"/>
    </location>
</feature>
<evidence type="ECO:0008006" key="5">
    <source>
        <dbReference type="Google" id="ProtNLM"/>
    </source>
</evidence>
<feature type="region of interest" description="Disordered" evidence="1">
    <location>
        <begin position="202"/>
        <end position="270"/>
    </location>
</feature>
<feature type="region of interest" description="Disordered" evidence="1">
    <location>
        <begin position="285"/>
        <end position="331"/>
    </location>
</feature>
<feature type="compositionally biased region" description="Low complexity" evidence="1">
    <location>
        <begin position="302"/>
        <end position="312"/>
    </location>
</feature>
<dbReference type="PANTHER" id="PTHR28013">
    <property type="entry name" value="PROTEIN DCV1-RELATED"/>
    <property type="match status" value="1"/>
</dbReference>
<feature type="transmembrane region" description="Helical" evidence="2">
    <location>
        <begin position="134"/>
        <end position="158"/>
    </location>
</feature>
<dbReference type="Pfam" id="PF06687">
    <property type="entry name" value="SUR7"/>
    <property type="match status" value="1"/>
</dbReference>